<dbReference type="PROSITE" id="PS51434">
    <property type="entry name" value="NUP_C"/>
    <property type="match status" value="1"/>
</dbReference>
<dbReference type="SUPFAM" id="SSF82215">
    <property type="entry name" value="C-terminal autoproteolytic domain of nucleoporin nup98"/>
    <property type="match status" value="1"/>
</dbReference>
<dbReference type="GO" id="GO:0003723">
    <property type="term" value="F:RNA binding"/>
    <property type="evidence" value="ECO:0007669"/>
    <property type="project" value="TreeGrafter"/>
</dbReference>
<feature type="compositionally biased region" description="Gly residues" evidence="9">
    <location>
        <begin position="333"/>
        <end position="346"/>
    </location>
</feature>
<sequence length="919" mass="91093">MALNQGFKPLFGTTNTFGGQQNQQNQGGGFGSTGGSVFGQPTGGAVGGGSGGGGLFGGGGNTSGGGFGSSGGGGGLFGNQNRSTGFGTTTAQPGFGGGNTMGGGGGSLFGGSSAMGGGSGGGLMNSMSTGGMNTGATGGGLFGSGGGSAFGKPAGGGFGASGSAFGQTSSAFGQQNNTFGASTTPFGGNTIGGDMGAKGTAGTKYQVTGEYDSTQGTNLRFQSISLMPAYRNKSVEELRVEDYQLGNKGGQGGATGGGMFGASSGSQMAPGGSTFGSGFGGQSSSSSLWGGSQQPATQSGFGGASTPAFGSSTQGSLFGGNTTGLFNSSPSNSGGGLFGKPAGSGFGSTPAGSQQSAPALSNAFVGSTGTSLTGGAGGGQFGQATPAFGQSSSAPSFGGGFSSGAAQGGGLFGGLGGGANTGQSAPTLGAAPAFGASSSTFSLSAAPTQAAAKPFSTPTLSAPGQFGSGLSGGLFASSAASSSSLAQPSFSFGGQSAAAPSTSLFNSTPTQVPQQPLQTTISASPYGASQLFSSPVASVSPSKDVQLTAGRASGPTQSGNDLAGKASSPSVYRRTPRSNARVRPRSYVPKSGNVGGSASIASLFGSTNGSPAFSASNFLGGKDSSPWKSPDKSGGERNGNIKKLVIEPVVQTPPNSVARALALSDIKKSSEGRLSTPNGTDRDYRSPSGNGRSTERATGQRLSYGTPLPESSRKEVLSRPTPRKASANNSPNAVDFSGSSPAAGNSLGGERNEYSLGDVRPHSASFAPILTKEGYYSVPEISVLRKMSEEDLREVEGFTVGRSGVGEVTWTGKTDLRNMDLDTIVQLEPREVIVYADEDDKPALGEGLNKPAEVTLENIFRKDKKTGQKLDDDASIESLVKRLKAHCDKEGLTFLSYEASTELWRFRAEHFSRYFIDEV</sequence>
<dbReference type="EMBL" id="HBHW01045200">
    <property type="protein sequence ID" value="CAE0067038.1"/>
    <property type="molecule type" value="Transcribed_RNA"/>
</dbReference>
<proteinExistence type="inferred from homology"/>
<keyword evidence="7" id="KW-0906">Nuclear pore complex</keyword>
<dbReference type="Pfam" id="PF04096">
    <property type="entry name" value="Nucleoporin2"/>
    <property type="match status" value="1"/>
</dbReference>
<dbReference type="GO" id="GO:0017056">
    <property type="term" value="F:structural constituent of nuclear pore"/>
    <property type="evidence" value="ECO:0007669"/>
    <property type="project" value="InterPro"/>
</dbReference>
<dbReference type="GO" id="GO:0008139">
    <property type="term" value="F:nuclear localization sequence binding"/>
    <property type="evidence" value="ECO:0007669"/>
    <property type="project" value="TreeGrafter"/>
</dbReference>
<dbReference type="AlphaFoldDB" id="A0A7S3ACA9"/>
<feature type="compositionally biased region" description="Low complexity" evidence="9">
    <location>
        <begin position="484"/>
        <end position="493"/>
    </location>
</feature>
<dbReference type="PANTHER" id="PTHR23198:SF6">
    <property type="entry name" value="NUCLEAR PORE COMPLEX PROTEIN NUP98-NUP96"/>
    <property type="match status" value="1"/>
</dbReference>
<evidence type="ECO:0000256" key="4">
    <source>
        <dbReference type="ARBA" id="ARBA00022816"/>
    </source>
</evidence>
<feature type="region of interest" description="Disordered" evidence="9">
    <location>
        <begin position="12"/>
        <end position="51"/>
    </location>
</feature>
<keyword evidence="4" id="KW-0509">mRNA transport</keyword>
<evidence type="ECO:0000256" key="6">
    <source>
        <dbReference type="ARBA" id="ARBA00023010"/>
    </source>
</evidence>
<feature type="compositionally biased region" description="Gly residues" evidence="9">
    <location>
        <begin position="94"/>
        <end position="103"/>
    </location>
</feature>
<dbReference type="GO" id="GO:0044614">
    <property type="term" value="C:nuclear pore cytoplasmic filaments"/>
    <property type="evidence" value="ECO:0007669"/>
    <property type="project" value="TreeGrafter"/>
</dbReference>
<feature type="compositionally biased region" description="Low complexity" evidence="9">
    <location>
        <begin position="508"/>
        <end position="520"/>
    </location>
</feature>
<keyword evidence="8" id="KW-0539">Nucleus</keyword>
<dbReference type="Gene3D" id="3.30.1610.10">
    <property type="entry name" value="Peptidase S59, nucleoporin"/>
    <property type="match status" value="1"/>
</dbReference>
<dbReference type="Gene3D" id="1.10.10.2360">
    <property type="match status" value="1"/>
</dbReference>
<feature type="compositionally biased region" description="Low complexity" evidence="9">
    <location>
        <begin position="12"/>
        <end position="25"/>
    </location>
</feature>
<keyword evidence="6" id="KW-0811">Translocation</keyword>
<dbReference type="GO" id="GO:0006606">
    <property type="term" value="P:protein import into nucleus"/>
    <property type="evidence" value="ECO:0007669"/>
    <property type="project" value="TreeGrafter"/>
</dbReference>
<keyword evidence="5" id="KW-0653">Protein transport</keyword>
<dbReference type="InterPro" id="IPR037665">
    <property type="entry name" value="Nucleoporin_S59-like"/>
</dbReference>
<dbReference type="InterPro" id="IPR036903">
    <property type="entry name" value="Nup98_auto-Pept-S59_dom_sf"/>
</dbReference>
<evidence type="ECO:0000313" key="11">
    <source>
        <dbReference type="EMBL" id="CAE0067038.1"/>
    </source>
</evidence>
<feature type="compositionally biased region" description="Low complexity" evidence="9">
    <location>
        <begin position="261"/>
        <end position="272"/>
    </location>
</feature>
<accession>A0A7S3ACA9</accession>
<dbReference type="PANTHER" id="PTHR23198">
    <property type="entry name" value="NUCLEOPORIN"/>
    <property type="match status" value="1"/>
</dbReference>
<name>A0A7S3ACA9_9RHOD</name>
<evidence type="ECO:0000256" key="5">
    <source>
        <dbReference type="ARBA" id="ARBA00022927"/>
    </source>
</evidence>
<protein>
    <recommendedName>
        <fullName evidence="10">Peptidase S59 domain-containing protein</fullName>
    </recommendedName>
</protein>
<comment type="similarity">
    <text evidence="2">Belongs to the nucleoporin GLFG family.</text>
</comment>
<feature type="compositionally biased region" description="Gly residues" evidence="9">
    <location>
        <begin position="249"/>
        <end position="260"/>
    </location>
</feature>
<feature type="compositionally biased region" description="Gly residues" evidence="9">
    <location>
        <begin position="26"/>
        <end position="51"/>
    </location>
</feature>
<feature type="compositionally biased region" description="Polar residues" evidence="9">
    <location>
        <begin position="604"/>
        <end position="617"/>
    </location>
</feature>
<feature type="region of interest" description="Disordered" evidence="9">
    <location>
        <begin position="668"/>
        <end position="756"/>
    </location>
</feature>
<feature type="compositionally biased region" description="Polar residues" evidence="9">
    <location>
        <begin position="726"/>
        <end position="743"/>
    </location>
</feature>
<evidence type="ECO:0000256" key="3">
    <source>
        <dbReference type="ARBA" id="ARBA00022448"/>
    </source>
</evidence>
<feature type="compositionally biased region" description="Polar residues" evidence="9">
    <location>
        <begin position="323"/>
        <end position="332"/>
    </location>
</feature>
<dbReference type="FunFam" id="1.10.10.2360:FF:000001">
    <property type="entry name" value="Nuclear pore complex protein Nup98-Nup96"/>
    <property type="match status" value="1"/>
</dbReference>
<evidence type="ECO:0000256" key="1">
    <source>
        <dbReference type="ARBA" id="ARBA00004567"/>
    </source>
</evidence>
<keyword evidence="3" id="KW-0813">Transport</keyword>
<feature type="domain" description="Peptidase S59" evidence="10">
    <location>
        <begin position="772"/>
        <end position="911"/>
    </location>
</feature>
<feature type="compositionally biased region" description="Polar residues" evidence="9">
    <location>
        <begin position="498"/>
        <end position="507"/>
    </location>
</feature>
<dbReference type="GO" id="GO:0006405">
    <property type="term" value="P:RNA export from nucleus"/>
    <property type="evidence" value="ECO:0007669"/>
    <property type="project" value="TreeGrafter"/>
</dbReference>
<feature type="region of interest" description="Disordered" evidence="9">
    <location>
        <begin position="66"/>
        <end position="103"/>
    </location>
</feature>
<comment type="subcellular location">
    <subcellularLocation>
        <location evidence="1">Nucleus</location>
        <location evidence="1">Nuclear pore complex</location>
    </subcellularLocation>
</comment>
<dbReference type="GO" id="GO:0000973">
    <property type="term" value="P:post-transcriptional tethering of RNA polymerase II gene DNA at nuclear periphery"/>
    <property type="evidence" value="ECO:0007669"/>
    <property type="project" value="TreeGrafter"/>
</dbReference>
<dbReference type="InterPro" id="IPR007230">
    <property type="entry name" value="Nup98_auto-Pept-S59_dom"/>
</dbReference>
<organism evidence="11">
    <name type="scientific">Rhodosorus marinus</name>
    <dbReference type="NCBI Taxonomy" id="101924"/>
    <lineage>
        <taxon>Eukaryota</taxon>
        <taxon>Rhodophyta</taxon>
        <taxon>Stylonematophyceae</taxon>
        <taxon>Stylonematales</taxon>
        <taxon>Stylonemataceae</taxon>
        <taxon>Rhodosorus</taxon>
    </lineage>
</organism>
<feature type="compositionally biased region" description="Polar residues" evidence="9">
    <location>
        <begin position="530"/>
        <end position="545"/>
    </location>
</feature>
<feature type="compositionally biased region" description="Low complexity" evidence="9">
    <location>
        <begin position="382"/>
        <end position="396"/>
    </location>
</feature>
<feature type="compositionally biased region" description="Gly residues" evidence="9">
    <location>
        <begin position="66"/>
        <end position="77"/>
    </location>
</feature>
<feature type="region of interest" description="Disordered" evidence="9">
    <location>
        <begin position="249"/>
        <end position="401"/>
    </location>
</feature>
<reference evidence="11" key="1">
    <citation type="submission" date="2021-01" db="EMBL/GenBank/DDBJ databases">
        <authorList>
            <person name="Corre E."/>
            <person name="Pelletier E."/>
            <person name="Niang G."/>
            <person name="Scheremetjew M."/>
            <person name="Finn R."/>
            <person name="Kale V."/>
            <person name="Holt S."/>
            <person name="Cochrane G."/>
            <person name="Meng A."/>
            <person name="Brown T."/>
            <person name="Cohen L."/>
        </authorList>
    </citation>
    <scope>NUCLEOTIDE SEQUENCE</scope>
    <source>
        <strain evidence="11">CCMP 769</strain>
    </source>
</reference>
<dbReference type="Pfam" id="PF21240">
    <property type="entry name" value="Nup98_GLEBS"/>
    <property type="match status" value="1"/>
</dbReference>
<evidence type="ECO:0000256" key="2">
    <source>
        <dbReference type="ARBA" id="ARBA00008926"/>
    </source>
</evidence>
<feature type="compositionally biased region" description="Basic residues" evidence="9">
    <location>
        <begin position="574"/>
        <end position="584"/>
    </location>
</feature>
<feature type="compositionally biased region" description="Gly residues" evidence="9">
    <location>
        <begin position="372"/>
        <end position="381"/>
    </location>
</feature>
<gene>
    <name evidence="11" type="ORF">RMAR00112_LOCUS35114</name>
</gene>
<evidence type="ECO:0000259" key="10">
    <source>
        <dbReference type="PROSITE" id="PS51434"/>
    </source>
</evidence>
<dbReference type="GO" id="GO:0034398">
    <property type="term" value="P:telomere tethering at nuclear periphery"/>
    <property type="evidence" value="ECO:0007669"/>
    <property type="project" value="TreeGrafter"/>
</dbReference>
<evidence type="ECO:0000256" key="7">
    <source>
        <dbReference type="ARBA" id="ARBA00023132"/>
    </source>
</evidence>
<feature type="compositionally biased region" description="Polar residues" evidence="9">
    <location>
        <begin position="687"/>
        <end position="703"/>
    </location>
</feature>
<dbReference type="GO" id="GO:0051028">
    <property type="term" value="P:mRNA transport"/>
    <property type="evidence" value="ECO:0007669"/>
    <property type="project" value="UniProtKB-KW"/>
</dbReference>
<evidence type="ECO:0000256" key="8">
    <source>
        <dbReference type="ARBA" id="ARBA00023242"/>
    </source>
</evidence>
<feature type="compositionally biased region" description="Polar residues" evidence="9">
    <location>
        <begin position="350"/>
        <end position="359"/>
    </location>
</feature>
<feature type="compositionally biased region" description="Low complexity" evidence="9">
    <location>
        <begin position="282"/>
        <end position="294"/>
    </location>
</feature>
<evidence type="ECO:0000256" key="9">
    <source>
        <dbReference type="SAM" id="MobiDB-lite"/>
    </source>
</evidence>
<feature type="region of interest" description="Disordered" evidence="9">
    <location>
        <begin position="484"/>
        <end position="655"/>
    </location>
</feature>
<feature type="compositionally biased region" description="Polar residues" evidence="9">
    <location>
        <begin position="79"/>
        <end position="92"/>
    </location>
</feature>